<feature type="compositionally biased region" description="Polar residues" evidence="1">
    <location>
        <begin position="112"/>
        <end position="129"/>
    </location>
</feature>
<proteinExistence type="predicted"/>
<protein>
    <submittedName>
        <fullName evidence="2">Uncharacterized protein</fullName>
    </submittedName>
</protein>
<comment type="caution">
    <text evidence="2">The sequence shown here is derived from an EMBL/GenBank/DDBJ whole genome shotgun (WGS) entry which is preliminary data.</text>
</comment>
<feature type="compositionally biased region" description="Basic and acidic residues" evidence="1">
    <location>
        <begin position="160"/>
        <end position="202"/>
    </location>
</feature>
<keyword evidence="3" id="KW-1185">Reference proteome</keyword>
<evidence type="ECO:0000313" key="3">
    <source>
        <dbReference type="Proteomes" id="UP001152795"/>
    </source>
</evidence>
<evidence type="ECO:0000256" key="1">
    <source>
        <dbReference type="SAM" id="MobiDB-lite"/>
    </source>
</evidence>
<feature type="non-terminal residue" evidence="2">
    <location>
        <position position="241"/>
    </location>
</feature>
<feature type="compositionally biased region" description="Low complexity" evidence="1">
    <location>
        <begin position="220"/>
        <end position="241"/>
    </location>
</feature>
<evidence type="ECO:0000313" key="2">
    <source>
        <dbReference type="EMBL" id="CAB4046168.1"/>
    </source>
</evidence>
<dbReference type="AlphaFoldDB" id="A0A6S7KPX4"/>
<organism evidence="2 3">
    <name type="scientific">Paramuricea clavata</name>
    <name type="common">Red gorgonian</name>
    <name type="synonym">Violescent sea-whip</name>
    <dbReference type="NCBI Taxonomy" id="317549"/>
    <lineage>
        <taxon>Eukaryota</taxon>
        <taxon>Metazoa</taxon>
        <taxon>Cnidaria</taxon>
        <taxon>Anthozoa</taxon>
        <taxon>Octocorallia</taxon>
        <taxon>Malacalcyonacea</taxon>
        <taxon>Plexauridae</taxon>
        <taxon>Paramuricea</taxon>
    </lineage>
</organism>
<gene>
    <name evidence="2" type="ORF">PACLA_8A051750</name>
</gene>
<feature type="compositionally biased region" description="Polar residues" evidence="1">
    <location>
        <begin position="147"/>
        <end position="159"/>
    </location>
</feature>
<dbReference type="Proteomes" id="UP001152795">
    <property type="component" value="Unassembled WGS sequence"/>
</dbReference>
<accession>A0A6S7KPX4</accession>
<feature type="region of interest" description="Disordered" evidence="1">
    <location>
        <begin position="1"/>
        <end position="241"/>
    </location>
</feature>
<sequence>MPRSIAVEKASHPQPLSEGGEKVDRSIRGRKETTTCQPRIRDRGGIGDGVDGSVAVSDRDQAGGSSGTDVNLAGAVAGLTPSSWAMEVEEESRTKVNLSRPQPLSEEEMAGNSRNNSGNTLGPNPNAPTVNEEDVYFPAPMELANYPGSTKNPPASSSGSRERNRDRGHGRRQDDQGHHPPRDKCGDRRNRDRDRESNRPKENLNFFQDGKLMDGRTEVAASGSVPLPASGSGSAPSTSKL</sequence>
<reference evidence="2" key="1">
    <citation type="submission" date="2020-04" db="EMBL/GenBank/DDBJ databases">
        <authorList>
            <person name="Alioto T."/>
            <person name="Alioto T."/>
            <person name="Gomez Garrido J."/>
        </authorList>
    </citation>
    <scope>NUCLEOTIDE SEQUENCE</scope>
    <source>
        <strain evidence="2">A484AB</strain>
    </source>
</reference>
<name>A0A6S7KPX4_PARCT</name>
<feature type="compositionally biased region" description="Basic and acidic residues" evidence="1">
    <location>
        <begin position="19"/>
        <end position="45"/>
    </location>
</feature>
<dbReference type="EMBL" id="CACRXK020046838">
    <property type="protein sequence ID" value="CAB4046168.1"/>
    <property type="molecule type" value="Genomic_DNA"/>
</dbReference>